<name>A0ABU0VV07_9RHOB</name>
<organism evidence="2 3">
    <name type="scientific">Pseudogemmobacter lacusdianii</name>
    <dbReference type="NCBI Taxonomy" id="3069608"/>
    <lineage>
        <taxon>Bacteria</taxon>
        <taxon>Pseudomonadati</taxon>
        <taxon>Pseudomonadota</taxon>
        <taxon>Alphaproteobacteria</taxon>
        <taxon>Rhodobacterales</taxon>
        <taxon>Paracoccaceae</taxon>
        <taxon>Pseudogemmobacter</taxon>
    </lineage>
</organism>
<dbReference type="EMBL" id="JAVDBT010000003">
    <property type="protein sequence ID" value="MDQ2065483.1"/>
    <property type="molecule type" value="Genomic_DNA"/>
</dbReference>
<feature type="chain" id="PRO_5045055888" evidence="1">
    <location>
        <begin position="19"/>
        <end position="178"/>
    </location>
</feature>
<dbReference type="CDD" id="cd06151">
    <property type="entry name" value="YjgF_YER057c_UK114_like_3"/>
    <property type="match status" value="1"/>
</dbReference>
<keyword evidence="1" id="KW-0732">Signal</keyword>
<dbReference type="SUPFAM" id="SSF55298">
    <property type="entry name" value="YjgF-like"/>
    <property type="match status" value="1"/>
</dbReference>
<proteinExistence type="predicted"/>
<feature type="signal peptide" evidence="1">
    <location>
        <begin position="1"/>
        <end position="18"/>
    </location>
</feature>
<sequence>MRKTLALAAMVASLPVLAFPALAEGVVRHKTPGSDFPIARAVEVPGGSTTVYLSGVVPAVAKADADPATAEAWGDTKTQTISVLTTIEATLKDLDLTMGDVVKMQVFLVAPDGQPADFSGFMEGYTQFFGTEAQPNLPSRSAMIVDALVHPQWLVEIEVTAVRPSVTPAAEAESPAQN</sequence>
<dbReference type="RefSeq" id="WP_306679171.1">
    <property type="nucleotide sequence ID" value="NZ_JAVDBT010000003.1"/>
</dbReference>
<accession>A0ABU0VV07</accession>
<dbReference type="Pfam" id="PF01042">
    <property type="entry name" value="Ribonuc_L-PSP"/>
    <property type="match status" value="1"/>
</dbReference>
<dbReference type="PANTHER" id="PTHR11803:SF59">
    <property type="entry name" value="ENDORIBONUCLEASE"/>
    <property type="match status" value="1"/>
</dbReference>
<dbReference type="Gene3D" id="3.30.1330.40">
    <property type="entry name" value="RutC-like"/>
    <property type="match status" value="1"/>
</dbReference>
<keyword evidence="3" id="KW-1185">Reference proteome</keyword>
<evidence type="ECO:0000313" key="2">
    <source>
        <dbReference type="EMBL" id="MDQ2065483.1"/>
    </source>
</evidence>
<comment type="caution">
    <text evidence="2">The sequence shown here is derived from an EMBL/GenBank/DDBJ whole genome shotgun (WGS) entry which is preliminary data.</text>
</comment>
<dbReference type="Proteomes" id="UP001239680">
    <property type="component" value="Unassembled WGS sequence"/>
</dbReference>
<evidence type="ECO:0000313" key="3">
    <source>
        <dbReference type="Proteomes" id="UP001239680"/>
    </source>
</evidence>
<gene>
    <name evidence="2" type="ORF">Q9295_03790</name>
</gene>
<dbReference type="InterPro" id="IPR035959">
    <property type="entry name" value="RutC-like_sf"/>
</dbReference>
<dbReference type="InterPro" id="IPR006175">
    <property type="entry name" value="YjgF/YER057c/UK114"/>
</dbReference>
<protein>
    <submittedName>
        <fullName evidence="2">RidA family protein</fullName>
    </submittedName>
</protein>
<dbReference type="PANTHER" id="PTHR11803">
    <property type="entry name" value="2-IMINOBUTANOATE/2-IMINOPROPANOATE DEAMINASE RIDA"/>
    <property type="match status" value="1"/>
</dbReference>
<reference evidence="2 3" key="1">
    <citation type="submission" date="2023-08" db="EMBL/GenBank/DDBJ databases">
        <title>Characterization of two Paracoccaceae strains isolated from Phycosphere and proposal of Xinfangfangia lacusdiani sp. nov.</title>
        <authorList>
            <person name="Deng Y."/>
            <person name="Zhang Y.Q."/>
        </authorList>
    </citation>
    <scope>NUCLEOTIDE SEQUENCE [LARGE SCALE GENOMIC DNA]</scope>
    <source>
        <strain evidence="2 3">CPCC 101601</strain>
    </source>
</reference>
<evidence type="ECO:0000256" key="1">
    <source>
        <dbReference type="SAM" id="SignalP"/>
    </source>
</evidence>